<feature type="non-terminal residue" evidence="1">
    <location>
        <position position="1"/>
    </location>
</feature>
<protein>
    <submittedName>
        <fullName evidence="1">Uncharacterized protein</fullName>
    </submittedName>
</protein>
<proteinExistence type="predicted"/>
<dbReference type="AlphaFoldDB" id="A0A162BNU8"/>
<comment type="caution">
    <text evidence="1">The sequence shown here is derived from an EMBL/GenBank/DDBJ whole genome shotgun (WGS) entry which is preliminary data.</text>
</comment>
<keyword evidence="2" id="KW-1185">Reference proteome</keyword>
<evidence type="ECO:0000313" key="2">
    <source>
        <dbReference type="Proteomes" id="UP000076858"/>
    </source>
</evidence>
<reference evidence="1 2" key="1">
    <citation type="submission" date="2016-03" db="EMBL/GenBank/DDBJ databases">
        <title>EvidentialGene: Evidence-directed Construction of Genes on Genomes.</title>
        <authorList>
            <person name="Gilbert D.G."/>
            <person name="Choi J.-H."/>
            <person name="Mockaitis K."/>
            <person name="Colbourne J."/>
            <person name="Pfrender M."/>
        </authorList>
    </citation>
    <scope>NUCLEOTIDE SEQUENCE [LARGE SCALE GENOMIC DNA]</scope>
    <source>
        <strain evidence="1 2">Xinb3</strain>
        <tissue evidence="1">Complete organism</tissue>
    </source>
</reference>
<name>A0A162BNU8_9CRUS</name>
<evidence type="ECO:0000313" key="1">
    <source>
        <dbReference type="EMBL" id="KZR95650.1"/>
    </source>
</evidence>
<dbReference type="EMBL" id="LRGB01027850">
    <property type="protein sequence ID" value="KZR95650.1"/>
    <property type="molecule type" value="Genomic_DNA"/>
</dbReference>
<organism evidence="1 2">
    <name type="scientific">Daphnia magna</name>
    <dbReference type="NCBI Taxonomy" id="35525"/>
    <lineage>
        <taxon>Eukaryota</taxon>
        <taxon>Metazoa</taxon>
        <taxon>Ecdysozoa</taxon>
        <taxon>Arthropoda</taxon>
        <taxon>Crustacea</taxon>
        <taxon>Branchiopoda</taxon>
        <taxon>Diplostraca</taxon>
        <taxon>Cladocera</taxon>
        <taxon>Anomopoda</taxon>
        <taxon>Daphniidae</taxon>
        <taxon>Daphnia</taxon>
    </lineage>
</organism>
<sequence>NLLHGGDATALFTDQVYALTQVGVRCEGSLENELGNLLPGTRPQQRSGRACIWKWDRSGSSCECHTGEV</sequence>
<accession>A0A162BNU8</accession>
<gene>
    <name evidence="1" type="ORF">APZ42_010504</name>
</gene>
<dbReference type="Proteomes" id="UP000076858">
    <property type="component" value="Unassembled WGS sequence"/>
</dbReference>